<protein>
    <submittedName>
        <fullName evidence="1">O-methyltransferase YrrM</fullName>
    </submittedName>
</protein>
<evidence type="ECO:0000313" key="1">
    <source>
        <dbReference type="EMBL" id="NIJ44986.1"/>
    </source>
</evidence>
<dbReference type="SUPFAM" id="SSF53335">
    <property type="entry name" value="S-adenosyl-L-methionine-dependent methyltransferases"/>
    <property type="match status" value="1"/>
</dbReference>
<accession>A0ABX0UCW5</accession>
<reference evidence="1 2" key="1">
    <citation type="submission" date="2020-03" db="EMBL/GenBank/DDBJ databases">
        <title>Genomic Encyclopedia of Type Strains, Phase IV (KMG-IV): sequencing the most valuable type-strain genomes for metagenomic binning, comparative biology and taxonomic classification.</title>
        <authorList>
            <person name="Goeker M."/>
        </authorList>
    </citation>
    <scope>NUCLEOTIDE SEQUENCE [LARGE SCALE GENOMIC DNA]</scope>
    <source>
        <strain evidence="1 2">DSM 101599</strain>
    </source>
</reference>
<dbReference type="Proteomes" id="UP000745859">
    <property type="component" value="Unassembled WGS sequence"/>
</dbReference>
<comment type="caution">
    <text evidence="1">The sequence shown here is derived from an EMBL/GenBank/DDBJ whole genome shotgun (WGS) entry which is preliminary data.</text>
</comment>
<dbReference type="InterPro" id="IPR029063">
    <property type="entry name" value="SAM-dependent_MTases_sf"/>
</dbReference>
<keyword evidence="2" id="KW-1185">Reference proteome</keyword>
<evidence type="ECO:0000313" key="2">
    <source>
        <dbReference type="Proteomes" id="UP000745859"/>
    </source>
</evidence>
<dbReference type="Gene3D" id="3.40.50.150">
    <property type="entry name" value="Vaccinia Virus protein VP39"/>
    <property type="match status" value="1"/>
</dbReference>
<proteinExistence type="predicted"/>
<gene>
    <name evidence="1" type="ORF">FHR24_001425</name>
</gene>
<dbReference type="EMBL" id="JAASQL010000001">
    <property type="protein sequence ID" value="NIJ44986.1"/>
    <property type="molecule type" value="Genomic_DNA"/>
</dbReference>
<dbReference type="Pfam" id="PF13578">
    <property type="entry name" value="Methyltransf_24"/>
    <property type="match status" value="1"/>
</dbReference>
<sequence>MYQKTPTSIQAQIDSYRQKLKNNTNFIEITDLGSGSRVFKNNHRKISDIAKNAGVSKKYAQLLNRIVGYLDCKNILELGTSLGMGTFSILANHPKIKVTSIEGCSKTLAVAQEQLMNYNLQLNLVQGDFNKILPKVIDANTYDLVFFDGNHQKEATLIYFKQCLKAKHNNSVFIFDDIYWSEGMKEAWQEIKKHPEVTATVDLFQWGLVFFRTEQNKEHFKIRF</sequence>
<name>A0ABX0UCW5_9FLAO</name>
<organism evidence="1 2">
    <name type="scientific">Wenyingzhuangia heitensis</name>
    <dbReference type="NCBI Taxonomy" id="1487859"/>
    <lineage>
        <taxon>Bacteria</taxon>
        <taxon>Pseudomonadati</taxon>
        <taxon>Bacteroidota</taxon>
        <taxon>Flavobacteriia</taxon>
        <taxon>Flavobacteriales</taxon>
        <taxon>Flavobacteriaceae</taxon>
        <taxon>Wenyingzhuangia</taxon>
    </lineage>
</organism>